<evidence type="ECO:0000313" key="1">
    <source>
        <dbReference type="EMBL" id="KAK4015880.1"/>
    </source>
</evidence>
<gene>
    <name evidence="1" type="ORF">OUZ56_030847</name>
</gene>
<name>A0ABQ9ZTD2_9CRUS</name>
<evidence type="ECO:0000313" key="2">
    <source>
        <dbReference type="Proteomes" id="UP001234178"/>
    </source>
</evidence>
<dbReference type="EMBL" id="JAOYFB010000005">
    <property type="protein sequence ID" value="KAK4015880.1"/>
    <property type="molecule type" value="Genomic_DNA"/>
</dbReference>
<accession>A0ABQ9ZTD2</accession>
<protein>
    <submittedName>
        <fullName evidence="1">Uncharacterized protein</fullName>
    </submittedName>
</protein>
<reference evidence="1 2" key="1">
    <citation type="journal article" date="2023" name="Nucleic Acids Res.">
        <title>The hologenome of Daphnia magna reveals possible DNA methylation and microbiome-mediated evolution of the host genome.</title>
        <authorList>
            <person name="Chaturvedi A."/>
            <person name="Li X."/>
            <person name="Dhandapani V."/>
            <person name="Marshall H."/>
            <person name="Kissane S."/>
            <person name="Cuenca-Cambronero M."/>
            <person name="Asole G."/>
            <person name="Calvet F."/>
            <person name="Ruiz-Romero M."/>
            <person name="Marangio P."/>
            <person name="Guigo R."/>
            <person name="Rago D."/>
            <person name="Mirbahai L."/>
            <person name="Eastwood N."/>
            <person name="Colbourne J.K."/>
            <person name="Zhou J."/>
            <person name="Mallon E."/>
            <person name="Orsini L."/>
        </authorList>
    </citation>
    <scope>NUCLEOTIDE SEQUENCE [LARGE SCALE GENOMIC DNA]</scope>
    <source>
        <strain evidence="1">LRV0_1</strain>
    </source>
</reference>
<dbReference type="Proteomes" id="UP001234178">
    <property type="component" value="Unassembled WGS sequence"/>
</dbReference>
<sequence>MIHLFPVTSFVKTNGRHPSTKPWVINDLHSGHDCVVNWYHFYKAKPNYVASLLHWTADLDHVSTVKEIMCLNENGSCSNLRDYNSSSSIED</sequence>
<keyword evidence="2" id="KW-1185">Reference proteome</keyword>
<comment type="caution">
    <text evidence="1">The sequence shown here is derived from an EMBL/GenBank/DDBJ whole genome shotgun (WGS) entry which is preliminary data.</text>
</comment>
<organism evidence="1 2">
    <name type="scientific">Daphnia magna</name>
    <dbReference type="NCBI Taxonomy" id="35525"/>
    <lineage>
        <taxon>Eukaryota</taxon>
        <taxon>Metazoa</taxon>
        <taxon>Ecdysozoa</taxon>
        <taxon>Arthropoda</taxon>
        <taxon>Crustacea</taxon>
        <taxon>Branchiopoda</taxon>
        <taxon>Diplostraca</taxon>
        <taxon>Cladocera</taxon>
        <taxon>Anomopoda</taxon>
        <taxon>Daphniidae</taxon>
        <taxon>Daphnia</taxon>
    </lineage>
</organism>
<proteinExistence type="predicted"/>